<dbReference type="SUPFAM" id="SSF52266">
    <property type="entry name" value="SGNH hydrolase"/>
    <property type="match status" value="1"/>
</dbReference>
<accession>A0ABU2L7J2</accession>
<dbReference type="CDD" id="cd01839">
    <property type="entry name" value="SGNH_arylesterase_like"/>
    <property type="match status" value="1"/>
</dbReference>
<dbReference type="Proteomes" id="UP001183388">
    <property type="component" value="Unassembled WGS sequence"/>
</dbReference>
<feature type="domain" description="SGNH hydrolase-type esterase" evidence="1">
    <location>
        <begin position="9"/>
        <end position="201"/>
    </location>
</feature>
<name>A0ABU2L7J2_9ACTN</name>
<evidence type="ECO:0000259" key="1">
    <source>
        <dbReference type="Pfam" id="PF13472"/>
    </source>
</evidence>
<dbReference type="Pfam" id="PF13472">
    <property type="entry name" value="Lipase_GDSL_2"/>
    <property type="match status" value="1"/>
</dbReference>
<dbReference type="RefSeq" id="WP_311630366.1">
    <property type="nucleotide sequence ID" value="NZ_JAVREN010000011.1"/>
</dbReference>
<evidence type="ECO:0000313" key="3">
    <source>
        <dbReference type="Proteomes" id="UP001183388"/>
    </source>
</evidence>
<dbReference type="GO" id="GO:0016787">
    <property type="term" value="F:hydrolase activity"/>
    <property type="evidence" value="ECO:0007669"/>
    <property type="project" value="UniProtKB-KW"/>
</dbReference>
<dbReference type="InterPro" id="IPR013830">
    <property type="entry name" value="SGNH_hydro"/>
</dbReference>
<evidence type="ECO:0000313" key="2">
    <source>
        <dbReference type="EMBL" id="MDT0307421.1"/>
    </source>
</evidence>
<keyword evidence="2" id="KW-0378">Hydrolase</keyword>
<proteinExistence type="predicted"/>
<keyword evidence="3" id="KW-1185">Reference proteome</keyword>
<protein>
    <submittedName>
        <fullName evidence="2">SGNH/GDSL hydrolase family protein</fullName>
    </submittedName>
</protein>
<dbReference type="Gene3D" id="3.40.50.1110">
    <property type="entry name" value="SGNH hydrolase"/>
    <property type="match status" value="1"/>
</dbReference>
<organism evidence="2 3">
    <name type="scientific">Streptomyces boetiae</name>
    <dbReference type="NCBI Taxonomy" id="3075541"/>
    <lineage>
        <taxon>Bacteria</taxon>
        <taxon>Bacillati</taxon>
        <taxon>Actinomycetota</taxon>
        <taxon>Actinomycetes</taxon>
        <taxon>Kitasatosporales</taxon>
        <taxon>Streptomycetaceae</taxon>
        <taxon>Streptomyces</taxon>
    </lineage>
</organism>
<dbReference type="EMBL" id="JAVREN010000011">
    <property type="protein sequence ID" value="MDT0307421.1"/>
    <property type="molecule type" value="Genomic_DNA"/>
</dbReference>
<comment type="caution">
    <text evidence="2">The sequence shown here is derived from an EMBL/GenBank/DDBJ whole genome shotgun (WGS) entry which is preliminary data.</text>
</comment>
<sequence>MSEKKRVLCYGDSLTWGWVPVESTAPTTRYPWERRWTGAMAAALGGQAEIVEEGLSGRTTNADDPTDPRLNGAAHLPAALATHLPLDLVVIMLGTNDTKVYFGRTPFEIAAGASTLVAQVAGCAGGVGTVYPAPPVLLVSPPPLGEIPDPWFAELFQGGREKTRELPRHYRALASFLGVSFADAGRHVATEGVDGIHFTAENNLALGTALAQEVAALL</sequence>
<dbReference type="InterPro" id="IPR036514">
    <property type="entry name" value="SGNH_hydro_sf"/>
</dbReference>
<reference evidence="3" key="1">
    <citation type="submission" date="2023-07" db="EMBL/GenBank/DDBJ databases">
        <title>30 novel species of actinomycetes from the DSMZ collection.</title>
        <authorList>
            <person name="Nouioui I."/>
        </authorList>
    </citation>
    <scope>NUCLEOTIDE SEQUENCE [LARGE SCALE GENOMIC DNA]</scope>
    <source>
        <strain evidence="3">DSM 44917</strain>
    </source>
</reference>
<gene>
    <name evidence="2" type="ORF">RM780_10645</name>
</gene>